<feature type="compositionally biased region" description="Basic residues" evidence="2">
    <location>
        <begin position="238"/>
        <end position="248"/>
    </location>
</feature>
<dbReference type="GO" id="GO:0015074">
    <property type="term" value="P:DNA integration"/>
    <property type="evidence" value="ECO:0007669"/>
    <property type="project" value="InterPro"/>
</dbReference>
<sequence length="248" mass="27419">MSLSVTDVWRDRARLSVRRVLAWSPDHQTWDLEDVKGGIAATVPLPEPLWRALMALAASRPVEDRLGGDLLFRPLKVRRLGVPTMIIDHTDWSKRVWHPARAAAGLIGDPALPTLDPRRRALHIKDLRAYAASVVVDSGGTQYEAAALLRHADVMTTNRFYARAQDERSHDPARALLRIDTDLTLPQRIDAHWKAWASAFPAGAGALDPQRPEPVAAPPDRIEAHEDAPGDRAAERKGKGHRKGQSPS</sequence>
<feature type="compositionally biased region" description="Basic and acidic residues" evidence="2">
    <location>
        <begin position="220"/>
        <end position="237"/>
    </location>
</feature>
<accession>A0A6J7R1D7</accession>
<protein>
    <submittedName>
        <fullName evidence="3">Unannotated protein</fullName>
    </submittedName>
</protein>
<feature type="region of interest" description="Disordered" evidence="2">
    <location>
        <begin position="204"/>
        <end position="248"/>
    </location>
</feature>
<dbReference type="GO" id="GO:0006310">
    <property type="term" value="P:DNA recombination"/>
    <property type="evidence" value="ECO:0007669"/>
    <property type="project" value="UniProtKB-KW"/>
</dbReference>
<dbReference type="InterPro" id="IPR011010">
    <property type="entry name" value="DNA_brk_join_enz"/>
</dbReference>
<evidence type="ECO:0000256" key="2">
    <source>
        <dbReference type="SAM" id="MobiDB-lite"/>
    </source>
</evidence>
<evidence type="ECO:0000313" key="3">
    <source>
        <dbReference type="EMBL" id="CAB5022971.1"/>
    </source>
</evidence>
<organism evidence="3">
    <name type="scientific">freshwater metagenome</name>
    <dbReference type="NCBI Taxonomy" id="449393"/>
    <lineage>
        <taxon>unclassified sequences</taxon>
        <taxon>metagenomes</taxon>
        <taxon>ecological metagenomes</taxon>
    </lineage>
</organism>
<dbReference type="EMBL" id="CAFBPD010000287">
    <property type="protein sequence ID" value="CAB5022971.1"/>
    <property type="molecule type" value="Genomic_DNA"/>
</dbReference>
<dbReference type="SUPFAM" id="SSF56349">
    <property type="entry name" value="DNA breaking-rejoining enzymes"/>
    <property type="match status" value="1"/>
</dbReference>
<name>A0A6J7R1D7_9ZZZZ</name>
<gene>
    <name evidence="3" type="ORF">UFOPK4061_01506</name>
</gene>
<reference evidence="3" key="1">
    <citation type="submission" date="2020-05" db="EMBL/GenBank/DDBJ databases">
        <authorList>
            <person name="Chiriac C."/>
            <person name="Salcher M."/>
            <person name="Ghai R."/>
            <person name="Kavagutti S V."/>
        </authorList>
    </citation>
    <scope>NUCLEOTIDE SEQUENCE</scope>
</reference>
<dbReference type="GO" id="GO:0003677">
    <property type="term" value="F:DNA binding"/>
    <property type="evidence" value="ECO:0007669"/>
    <property type="project" value="InterPro"/>
</dbReference>
<evidence type="ECO:0000256" key="1">
    <source>
        <dbReference type="ARBA" id="ARBA00023172"/>
    </source>
</evidence>
<dbReference type="AlphaFoldDB" id="A0A6J7R1D7"/>
<proteinExistence type="predicted"/>
<keyword evidence="1" id="KW-0233">DNA recombination</keyword>
<dbReference type="InterPro" id="IPR013762">
    <property type="entry name" value="Integrase-like_cat_sf"/>
</dbReference>
<dbReference type="Gene3D" id="1.10.443.10">
    <property type="entry name" value="Intergrase catalytic core"/>
    <property type="match status" value="1"/>
</dbReference>